<dbReference type="OMA" id="YIRWTAL"/>
<organism evidence="7 8">
    <name type="scientific">Toxocara canis</name>
    <name type="common">Canine roundworm</name>
    <dbReference type="NCBI Taxonomy" id="6265"/>
    <lineage>
        <taxon>Eukaryota</taxon>
        <taxon>Metazoa</taxon>
        <taxon>Ecdysozoa</taxon>
        <taxon>Nematoda</taxon>
        <taxon>Chromadorea</taxon>
        <taxon>Rhabditida</taxon>
        <taxon>Spirurina</taxon>
        <taxon>Ascaridomorpha</taxon>
        <taxon>Ascaridoidea</taxon>
        <taxon>Toxocaridae</taxon>
        <taxon>Toxocara</taxon>
    </lineage>
</organism>
<feature type="transmembrane region" description="Helical" evidence="5">
    <location>
        <begin position="312"/>
        <end position="331"/>
    </location>
</feature>
<comment type="caution">
    <text evidence="7">The sequence shown here is derived from an EMBL/GenBank/DDBJ whole genome shotgun (WGS) entry which is preliminary data.</text>
</comment>
<sequence length="365" mass="41711">MSVCEGDAPLFDTDNDTQLFLRRLELFSSVYTIFHRYMCVLICLCGVTVNLVHIAVLTRKQMRCFAVNSILSVMATCDVVIMTSYFIYIIRFRIIENEETTLGYSYGWLVFLLIHVILSIALHTIGLYLSVVMAYIRWIALDRLDSKWIRTRPVGKVFLCVSITVFALSIPTLLVHEIVPFDAFVNETDAIAIARNITYYTVGLIPQATEHSCRLFKINLWLTGIIFKVIPCVLLFGLTVALMHKLSETSRKRIFLLGEKRKKMAMDKTTLMLIIMLFVFLCTELPQGALAILNAMYTSDVHTYIYMNVGEILDLLSLINCNVGFVLYCCMSSRYRITFRRTFWLPASTAATALSANFKRFSLSM</sequence>
<dbReference type="EMBL" id="JPKZ01002893">
    <property type="protein sequence ID" value="KHN74615.1"/>
    <property type="molecule type" value="Genomic_DNA"/>
</dbReference>
<feature type="transmembrane region" description="Helical" evidence="5">
    <location>
        <begin position="157"/>
        <end position="176"/>
    </location>
</feature>
<feature type="transmembrane region" description="Helical" evidence="5">
    <location>
        <begin position="270"/>
        <end position="292"/>
    </location>
</feature>
<dbReference type="GO" id="GO:0005886">
    <property type="term" value="C:plasma membrane"/>
    <property type="evidence" value="ECO:0007669"/>
    <property type="project" value="TreeGrafter"/>
</dbReference>
<keyword evidence="3 5" id="KW-1133">Transmembrane helix</keyword>
<evidence type="ECO:0000256" key="2">
    <source>
        <dbReference type="ARBA" id="ARBA00022692"/>
    </source>
</evidence>
<dbReference type="InterPro" id="IPR053219">
    <property type="entry name" value="GPCR_Dmsr-1"/>
</dbReference>
<dbReference type="InterPro" id="IPR017452">
    <property type="entry name" value="GPCR_Rhodpsn_7TM"/>
</dbReference>
<dbReference type="Gene3D" id="1.20.1070.10">
    <property type="entry name" value="Rhodopsin 7-helix transmembrane proteins"/>
    <property type="match status" value="1"/>
</dbReference>
<dbReference type="GO" id="GO:0008528">
    <property type="term" value="F:G protein-coupled peptide receptor activity"/>
    <property type="evidence" value="ECO:0007669"/>
    <property type="project" value="InterPro"/>
</dbReference>
<feature type="domain" description="G-protein coupled receptors family 1 profile" evidence="6">
    <location>
        <begin position="49"/>
        <end position="328"/>
    </location>
</feature>
<evidence type="ECO:0000259" key="6">
    <source>
        <dbReference type="PROSITE" id="PS50262"/>
    </source>
</evidence>
<dbReference type="PANTHER" id="PTHR46273">
    <property type="entry name" value="MYOSUPPRESSIN RECEPTOR 1, ISOFORM B-RELATED"/>
    <property type="match status" value="1"/>
</dbReference>
<feature type="transmembrane region" description="Helical" evidence="5">
    <location>
        <begin position="108"/>
        <end position="136"/>
    </location>
</feature>
<dbReference type="PANTHER" id="PTHR46273:SF9">
    <property type="entry name" value="G-PROTEIN COUPLED RECEPTORS FAMILY 1 PROFILE DOMAIN-CONTAINING PROTEIN"/>
    <property type="match status" value="1"/>
</dbReference>
<protein>
    <recommendedName>
        <fullName evidence="6">G-protein coupled receptors family 1 profile domain-containing protein</fullName>
    </recommendedName>
</protein>
<reference evidence="7 8" key="1">
    <citation type="submission" date="2014-11" db="EMBL/GenBank/DDBJ databases">
        <title>Genetic blueprint of the zoonotic pathogen Toxocara canis.</title>
        <authorList>
            <person name="Zhu X.-Q."/>
            <person name="Korhonen P.K."/>
            <person name="Cai H."/>
            <person name="Young N.D."/>
            <person name="Nejsum P."/>
            <person name="von Samson-Himmelstjerna G."/>
            <person name="Boag P.R."/>
            <person name="Tan P."/>
            <person name="Li Q."/>
            <person name="Min J."/>
            <person name="Yang Y."/>
            <person name="Wang X."/>
            <person name="Fang X."/>
            <person name="Hall R.S."/>
            <person name="Hofmann A."/>
            <person name="Sternberg P.W."/>
            <person name="Jex A.R."/>
            <person name="Gasser R.B."/>
        </authorList>
    </citation>
    <scope>NUCLEOTIDE SEQUENCE [LARGE SCALE GENOMIC DNA]</scope>
    <source>
        <strain evidence="7">PN_DK_2014</strain>
    </source>
</reference>
<evidence type="ECO:0000256" key="3">
    <source>
        <dbReference type="ARBA" id="ARBA00022989"/>
    </source>
</evidence>
<dbReference type="CDD" id="cd14978">
    <property type="entry name" value="7tmA_FMRFamide_R-like"/>
    <property type="match status" value="1"/>
</dbReference>
<comment type="subcellular location">
    <subcellularLocation>
        <location evidence="1">Membrane</location>
    </subcellularLocation>
</comment>
<keyword evidence="4 5" id="KW-0472">Membrane</keyword>
<dbReference type="InterPro" id="IPR019427">
    <property type="entry name" value="7TM_GPCR_serpentine_rcpt_Srw"/>
</dbReference>
<dbReference type="Pfam" id="PF10324">
    <property type="entry name" value="7TM_GPCR_Srw"/>
    <property type="match status" value="1"/>
</dbReference>
<dbReference type="PROSITE" id="PS50262">
    <property type="entry name" value="G_PROTEIN_RECEP_F1_2"/>
    <property type="match status" value="1"/>
</dbReference>
<keyword evidence="2 5" id="KW-0812">Transmembrane</keyword>
<feature type="transmembrane region" description="Helical" evidence="5">
    <location>
        <begin position="220"/>
        <end position="243"/>
    </location>
</feature>
<evidence type="ECO:0000256" key="5">
    <source>
        <dbReference type="SAM" id="Phobius"/>
    </source>
</evidence>
<evidence type="ECO:0000313" key="8">
    <source>
        <dbReference type="Proteomes" id="UP000031036"/>
    </source>
</evidence>
<dbReference type="AlphaFoldDB" id="A0A0B2V0K6"/>
<feature type="transmembrane region" description="Helical" evidence="5">
    <location>
        <begin position="65"/>
        <end position="88"/>
    </location>
</feature>
<keyword evidence="8" id="KW-1185">Reference proteome</keyword>
<feature type="transmembrane region" description="Helical" evidence="5">
    <location>
        <begin position="34"/>
        <end position="58"/>
    </location>
</feature>
<accession>A0A0B2V0K6</accession>
<gene>
    <name evidence="7" type="ORF">Tcan_12690</name>
</gene>
<dbReference type="OrthoDB" id="5864054at2759"/>
<evidence type="ECO:0000313" key="7">
    <source>
        <dbReference type="EMBL" id="KHN74615.1"/>
    </source>
</evidence>
<evidence type="ECO:0000256" key="1">
    <source>
        <dbReference type="ARBA" id="ARBA00004370"/>
    </source>
</evidence>
<dbReference type="STRING" id="6265.A0A0B2V0K6"/>
<dbReference type="SUPFAM" id="SSF81321">
    <property type="entry name" value="Family A G protein-coupled receptor-like"/>
    <property type="match status" value="1"/>
</dbReference>
<proteinExistence type="predicted"/>
<evidence type="ECO:0000256" key="4">
    <source>
        <dbReference type="ARBA" id="ARBA00023136"/>
    </source>
</evidence>
<dbReference type="Proteomes" id="UP000031036">
    <property type="component" value="Unassembled WGS sequence"/>
</dbReference>
<name>A0A0B2V0K6_TOXCA</name>